<dbReference type="GO" id="GO:0016757">
    <property type="term" value="F:glycosyltransferase activity"/>
    <property type="evidence" value="ECO:0007669"/>
    <property type="project" value="UniProtKB-KW"/>
</dbReference>
<keyword evidence="2" id="KW-0328">Glycosyltransferase</keyword>
<comment type="subcellular location">
    <subcellularLocation>
        <location evidence="1">Membrane</location>
        <topology evidence="1">Single-pass type II membrane protein</topology>
    </subcellularLocation>
</comment>
<dbReference type="OrthoDB" id="191334at2759"/>
<comment type="caution">
    <text evidence="6">The sequence shown here is derived from an EMBL/GenBank/DDBJ whole genome shotgun (WGS) entry which is preliminary data.</text>
</comment>
<dbReference type="AlphaFoldDB" id="A0A835EUJ9"/>
<dbReference type="EMBL" id="JACEFO010001722">
    <property type="protein sequence ID" value="KAF8716474.1"/>
    <property type="molecule type" value="Genomic_DNA"/>
</dbReference>
<name>A0A835EUJ9_9POAL</name>
<evidence type="ECO:0000256" key="4">
    <source>
        <dbReference type="ARBA" id="ARBA00023136"/>
    </source>
</evidence>
<keyword evidence="3" id="KW-0808">Transferase</keyword>
<keyword evidence="7" id="KW-1185">Reference proteome</keyword>
<dbReference type="Pfam" id="PF02485">
    <property type="entry name" value="Branch"/>
    <property type="match status" value="1"/>
</dbReference>
<sequence length="367" mass="40889">MSVQQQHALSRHLGMKGGIDDFKVMLTRNEPLTGLAKAVVFLVIFALGVEATSVPSEQQQQRQPWRLLPSRPRPSLRAVVAPTRLMHDMTDEELFWRATLVRPANGFPFRRVPKVAFLFLAGHGVLPRHPSGSASSVATRSYSPSYVHGPPGVSFNVSDDSPFYRRQIPSKSRESGCWANALLDFSNERFVLVSESCIPGATTSRRVYSLSRRIRAQLPVRNRYSRWMAAGHHARQCEGKGPQWFELGRDISATRRPTTRVYPPCSGGTAGRGYLTSDESLPWHDVRMTLRHPARSTPTAAVTYVDWSTKTVATGGVHMVRGGDPRRTADPCTRNSRPTNVCYLFARKFTPDALAPLLNMSAAVMEY</sequence>
<gene>
    <name evidence="6" type="ORF">HU200_026296</name>
</gene>
<keyword evidence="4" id="KW-0472">Membrane</keyword>
<evidence type="ECO:0000256" key="3">
    <source>
        <dbReference type="ARBA" id="ARBA00022679"/>
    </source>
</evidence>
<evidence type="ECO:0000313" key="7">
    <source>
        <dbReference type="Proteomes" id="UP000636709"/>
    </source>
</evidence>
<dbReference type="PANTHER" id="PTHR31042">
    <property type="entry name" value="CORE-2/I-BRANCHING BETA-1,6-N-ACETYLGLUCOSAMINYLTRANSFERASE FAMILY PROTEIN-RELATED"/>
    <property type="match status" value="1"/>
</dbReference>
<evidence type="ECO:0000256" key="5">
    <source>
        <dbReference type="ARBA" id="ARBA00023180"/>
    </source>
</evidence>
<dbReference type="GO" id="GO:0016020">
    <property type="term" value="C:membrane"/>
    <property type="evidence" value="ECO:0007669"/>
    <property type="project" value="UniProtKB-SubCell"/>
</dbReference>
<evidence type="ECO:0000313" key="6">
    <source>
        <dbReference type="EMBL" id="KAF8716474.1"/>
    </source>
</evidence>
<accession>A0A835EUJ9</accession>
<evidence type="ECO:0000256" key="1">
    <source>
        <dbReference type="ARBA" id="ARBA00004606"/>
    </source>
</evidence>
<evidence type="ECO:0000256" key="2">
    <source>
        <dbReference type="ARBA" id="ARBA00022676"/>
    </source>
</evidence>
<protein>
    <submittedName>
        <fullName evidence="6">Uncharacterized protein</fullName>
    </submittedName>
</protein>
<dbReference type="PANTHER" id="PTHR31042:SF21">
    <property type="entry name" value="OS01G0875800 PROTEIN"/>
    <property type="match status" value="1"/>
</dbReference>
<dbReference type="InterPro" id="IPR044174">
    <property type="entry name" value="BC10-like"/>
</dbReference>
<keyword evidence="5" id="KW-0325">Glycoprotein</keyword>
<proteinExistence type="predicted"/>
<dbReference type="InterPro" id="IPR003406">
    <property type="entry name" value="Glyco_trans_14"/>
</dbReference>
<dbReference type="Proteomes" id="UP000636709">
    <property type="component" value="Unassembled WGS sequence"/>
</dbReference>
<organism evidence="6 7">
    <name type="scientific">Digitaria exilis</name>
    <dbReference type="NCBI Taxonomy" id="1010633"/>
    <lineage>
        <taxon>Eukaryota</taxon>
        <taxon>Viridiplantae</taxon>
        <taxon>Streptophyta</taxon>
        <taxon>Embryophyta</taxon>
        <taxon>Tracheophyta</taxon>
        <taxon>Spermatophyta</taxon>
        <taxon>Magnoliopsida</taxon>
        <taxon>Liliopsida</taxon>
        <taxon>Poales</taxon>
        <taxon>Poaceae</taxon>
        <taxon>PACMAD clade</taxon>
        <taxon>Panicoideae</taxon>
        <taxon>Panicodae</taxon>
        <taxon>Paniceae</taxon>
        <taxon>Anthephorinae</taxon>
        <taxon>Digitaria</taxon>
    </lineage>
</organism>
<reference evidence="6" key="1">
    <citation type="submission" date="2020-07" db="EMBL/GenBank/DDBJ databases">
        <title>Genome sequence and genetic diversity analysis of an under-domesticated orphan crop, white fonio (Digitaria exilis).</title>
        <authorList>
            <person name="Bennetzen J.L."/>
            <person name="Chen S."/>
            <person name="Ma X."/>
            <person name="Wang X."/>
            <person name="Yssel A.E.J."/>
            <person name="Chaluvadi S.R."/>
            <person name="Johnson M."/>
            <person name="Gangashetty P."/>
            <person name="Hamidou F."/>
            <person name="Sanogo M.D."/>
            <person name="Zwaenepoel A."/>
            <person name="Wallace J."/>
            <person name="Van De Peer Y."/>
            <person name="Van Deynze A."/>
        </authorList>
    </citation>
    <scope>NUCLEOTIDE SEQUENCE</scope>
    <source>
        <tissue evidence="6">Leaves</tissue>
    </source>
</reference>